<dbReference type="SFLD" id="SFLDS00029">
    <property type="entry name" value="Radical_SAM"/>
    <property type="match status" value="1"/>
</dbReference>
<evidence type="ECO:0000256" key="3">
    <source>
        <dbReference type="ARBA" id="ARBA00022723"/>
    </source>
</evidence>
<dbReference type="InterPro" id="IPR007197">
    <property type="entry name" value="rSAM"/>
</dbReference>
<reference evidence="7 8" key="1">
    <citation type="submission" date="2021-01" db="EMBL/GenBank/DDBJ databases">
        <title>Carboxyliciviraga sp.nov., isolated from coastal sediments.</title>
        <authorList>
            <person name="Lu D."/>
            <person name="Zhang T."/>
        </authorList>
    </citation>
    <scope>NUCLEOTIDE SEQUENCE [LARGE SCALE GENOMIC DNA]</scope>
    <source>
        <strain evidence="7 8">N1Y132</strain>
    </source>
</reference>
<evidence type="ECO:0000256" key="1">
    <source>
        <dbReference type="ARBA" id="ARBA00001966"/>
    </source>
</evidence>
<evidence type="ECO:0000313" key="7">
    <source>
        <dbReference type="EMBL" id="MBK3516924.1"/>
    </source>
</evidence>
<dbReference type="PANTHER" id="PTHR43409">
    <property type="entry name" value="ANAEROBIC MAGNESIUM-PROTOPORPHYRIN IX MONOMETHYL ESTER CYCLASE-RELATED"/>
    <property type="match status" value="1"/>
</dbReference>
<comment type="caution">
    <text evidence="7">The sequence shown here is derived from an EMBL/GenBank/DDBJ whole genome shotgun (WGS) entry which is preliminary data.</text>
</comment>
<dbReference type="InterPro" id="IPR051198">
    <property type="entry name" value="BchE-like"/>
</dbReference>
<dbReference type="SUPFAM" id="SSF102114">
    <property type="entry name" value="Radical SAM enzymes"/>
    <property type="match status" value="1"/>
</dbReference>
<dbReference type="SMART" id="SM00729">
    <property type="entry name" value="Elp3"/>
    <property type="match status" value="1"/>
</dbReference>
<keyword evidence="3" id="KW-0479">Metal-binding</keyword>
<evidence type="ECO:0000256" key="5">
    <source>
        <dbReference type="ARBA" id="ARBA00023014"/>
    </source>
</evidence>
<keyword evidence="4" id="KW-0408">Iron</keyword>
<dbReference type="InterPro" id="IPR058240">
    <property type="entry name" value="rSAM_sf"/>
</dbReference>
<dbReference type="Pfam" id="PF04055">
    <property type="entry name" value="Radical_SAM"/>
    <property type="match status" value="1"/>
</dbReference>
<proteinExistence type="predicted"/>
<name>A0ABS1HGX8_9BACT</name>
<gene>
    <name evidence="7" type="ORF">JIV24_06190</name>
</gene>
<dbReference type="SFLD" id="SFLDG01082">
    <property type="entry name" value="B12-binding_domain_containing"/>
    <property type="match status" value="1"/>
</dbReference>
<feature type="domain" description="Radical SAM core" evidence="6">
    <location>
        <begin position="196"/>
        <end position="445"/>
    </location>
</feature>
<dbReference type="PROSITE" id="PS51918">
    <property type="entry name" value="RADICAL_SAM"/>
    <property type="match status" value="1"/>
</dbReference>
<dbReference type="InterPro" id="IPR023404">
    <property type="entry name" value="rSAM_horseshoe"/>
</dbReference>
<dbReference type="InterPro" id="IPR006638">
    <property type="entry name" value="Elp3/MiaA/NifB-like_rSAM"/>
</dbReference>
<dbReference type="SFLD" id="SFLDG01123">
    <property type="entry name" value="methyltransferase_(Class_B)"/>
    <property type="match status" value="1"/>
</dbReference>
<dbReference type="InterPro" id="IPR034466">
    <property type="entry name" value="Methyltransferase_Class_B"/>
</dbReference>
<keyword evidence="5" id="KW-0411">Iron-sulfur</keyword>
<evidence type="ECO:0000259" key="6">
    <source>
        <dbReference type="PROSITE" id="PS51918"/>
    </source>
</evidence>
<organism evidence="7 8">
    <name type="scientific">Carboxylicivirga marina</name>
    <dbReference type="NCBI Taxonomy" id="2800988"/>
    <lineage>
        <taxon>Bacteria</taxon>
        <taxon>Pseudomonadati</taxon>
        <taxon>Bacteroidota</taxon>
        <taxon>Bacteroidia</taxon>
        <taxon>Marinilabiliales</taxon>
        <taxon>Marinilabiliaceae</taxon>
        <taxon>Carboxylicivirga</taxon>
    </lineage>
</organism>
<dbReference type="Gene3D" id="3.80.30.20">
    <property type="entry name" value="tm_1862 like domain"/>
    <property type="match status" value="1"/>
</dbReference>
<keyword evidence="8" id="KW-1185">Reference proteome</keyword>
<dbReference type="RefSeq" id="WP_200464152.1">
    <property type="nucleotide sequence ID" value="NZ_JAENRR010000010.1"/>
</dbReference>
<dbReference type="CDD" id="cd01335">
    <property type="entry name" value="Radical_SAM"/>
    <property type="match status" value="1"/>
</dbReference>
<evidence type="ECO:0000256" key="4">
    <source>
        <dbReference type="ARBA" id="ARBA00023004"/>
    </source>
</evidence>
<protein>
    <submittedName>
        <fullName evidence="7">Radical SAM protein</fullName>
    </submittedName>
</protein>
<dbReference type="EMBL" id="JAENRR010000010">
    <property type="protein sequence ID" value="MBK3516924.1"/>
    <property type="molecule type" value="Genomic_DNA"/>
</dbReference>
<dbReference type="PANTHER" id="PTHR43409:SF16">
    <property type="entry name" value="SLR0320 PROTEIN"/>
    <property type="match status" value="1"/>
</dbReference>
<evidence type="ECO:0000313" key="8">
    <source>
        <dbReference type="Proteomes" id="UP000605676"/>
    </source>
</evidence>
<accession>A0ABS1HGX8</accession>
<keyword evidence="2" id="KW-0949">S-adenosyl-L-methionine</keyword>
<comment type="cofactor">
    <cofactor evidence="1">
        <name>[4Fe-4S] cluster</name>
        <dbReference type="ChEBI" id="CHEBI:49883"/>
    </cofactor>
</comment>
<dbReference type="Proteomes" id="UP000605676">
    <property type="component" value="Unassembled WGS sequence"/>
</dbReference>
<evidence type="ECO:0000256" key="2">
    <source>
        <dbReference type="ARBA" id="ARBA00022691"/>
    </source>
</evidence>
<sequence>MQISFIVPPSFDDNMPAERSAGCTRMVYPMPNIYELTIAAIFEKENYKVDYFDFVIKNATPTEFEDKIKTLSADIFCFWSVNLSIETDTEAFSVIRKYHPNAWILFMGPAGTYFTDKLLFDKQTIIVRGEPDFSVLQVVKAIEDNTPLSEVKGISYLSIDNEIKKNQTQTLIKNLDDLPFPARHHIESVTYRNPKLKRSPYTSVVTSRNCPFQCIYCVPSSLTFAREIESKDSKGSKPPIYFRTPENVESELKLLAEKGYKSIAFVDDNFIFNTNRLRAIVDALNKYDFHWGCQARADAIDEETAQILGNSKCDYIDLGVESFNDEILKFIRKGLNREQIYNAIKLLNKYKVPVKLNILIGTSPLESKETIKETIREAKKLKVSQIMFNIVSPFPGTKFYSIAKENGWLKEGEYRPTDVQRHSILEYPHISAEEMERILFKSNLLFFLRSSIIWRHIKEFRSLKDLTSAFKALKIKFFG</sequence>